<organism evidence="10 11">
    <name type="scientific">Rhodofomes roseus</name>
    <dbReference type="NCBI Taxonomy" id="34475"/>
    <lineage>
        <taxon>Eukaryota</taxon>
        <taxon>Fungi</taxon>
        <taxon>Dikarya</taxon>
        <taxon>Basidiomycota</taxon>
        <taxon>Agaricomycotina</taxon>
        <taxon>Agaricomycetes</taxon>
        <taxon>Polyporales</taxon>
        <taxon>Rhodofomes</taxon>
    </lineage>
</organism>
<keyword evidence="5" id="KW-1000">Mitochondrion outer membrane</keyword>
<keyword evidence="3" id="KW-0813">Transport</keyword>
<evidence type="ECO:0008006" key="12">
    <source>
        <dbReference type="Google" id="ProtNLM"/>
    </source>
</evidence>
<gene>
    <name evidence="10" type="ORF">EVJ58_g7552</name>
</gene>
<reference evidence="10 11" key="1">
    <citation type="submission" date="2019-01" db="EMBL/GenBank/DDBJ databases">
        <title>Genome sequencing of the rare red list fungi Fomitopsis rosea.</title>
        <authorList>
            <person name="Buettner E."/>
            <person name="Kellner H."/>
        </authorList>
    </citation>
    <scope>NUCLEOTIDE SEQUENCE [LARGE SCALE GENOMIC DNA]</scope>
    <source>
        <strain evidence="10 11">DSM 105464</strain>
    </source>
</reference>
<evidence type="ECO:0000256" key="1">
    <source>
        <dbReference type="ARBA" id="ARBA00004572"/>
    </source>
</evidence>
<evidence type="ECO:0000256" key="3">
    <source>
        <dbReference type="ARBA" id="ARBA00022448"/>
    </source>
</evidence>
<dbReference type="InterPro" id="IPR012621">
    <property type="entry name" value="Tom7"/>
</dbReference>
<keyword evidence="8" id="KW-0496">Mitochondrion</keyword>
<comment type="subcellular location">
    <subcellularLocation>
        <location evidence="1">Mitochondrion outer membrane</location>
        <topology evidence="1">Single-pass membrane protein</topology>
    </subcellularLocation>
</comment>
<comment type="caution">
    <text evidence="10">The sequence shown here is derived from an EMBL/GenBank/DDBJ whole genome shotgun (WGS) entry which is preliminary data.</text>
</comment>
<evidence type="ECO:0000313" key="11">
    <source>
        <dbReference type="Proteomes" id="UP000298390"/>
    </source>
</evidence>
<sequence>MPSEETKERIIKAVELGRTVIHYGWIPFIIYIGYSRSNPQPSLIKYVGMNFTLRGADVAAG</sequence>
<accession>A0A4Y9Y703</accession>
<dbReference type="STRING" id="34475.A0A4Y9Y703"/>
<dbReference type="AlphaFoldDB" id="A0A4Y9Y703"/>
<dbReference type="Pfam" id="PF08038">
    <property type="entry name" value="Tom7"/>
    <property type="match status" value="1"/>
</dbReference>
<dbReference type="GO" id="GO:0045040">
    <property type="term" value="P:protein insertion into mitochondrial outer membrane"/>
    <property type="evidence" value="ECO:0007669"/>
    <property type="project" value="TreeGrafter"/>
</dbReference>
<keyword evidence="6" id="KW-0653">Protein transport</keyword>
<evidence type="ECO:0000256" key="2">
    <source>
        <dbReference type="ARBA" id="ARBA00010917"/>
    </source>
</evidence>
<dbReference type="GO" id="GO:0005742">
    <property type="term" value="C:mitochondrial outer membrane translocase complex"/>
    <property type="evidence" value="ECO:0007669"/>
    <property type="project" value="InterPro"/>
</dbReference>
<dbReference type="PANTHER" id="PTHR34944:SF2">
    <property type="entry name" value="MITOCHONDRIAL IMPORT RECEPTOR SUBUNIT TOM7"/>
    <property type="match status" value="1"/>
</dbReference>
<evidence type="ECO:0000256" key="7">
    <source>
        <dbReference type="ARBA" id="ARBA00022989"/>
    </source>
</evidence>
<dbReference type="Proteomes" id="UP000298390">
    <property type="component" value="Unassembled WGS sequence"/>
</dbReference>
<evidence type="ECO:0000256" key="4">
    <source>
        <dbReference type="ARBA" id="ARBA00022692"/>
    </source>
</evidence>
<dbReference type="EMBL" id="SEKV01000492">
    <property type="protein sequence ID" value="TFY56579.1"/>
    <property type="molecule type" value="Genomic_DNA"/>
</dbReference>
<keyword evidence="4" id="KW-0812">Transmembrane</keyword>
<keyword evidence="9" id="KW-0472">Membrane</keyword>
<evidence type="ECO:0000256" key="6">
    <source>
        <dbReference type="ARBA" id="ARBA00022927"/>
    </source>
</evidence>
<evidence type="ECO:0000256" key="8">
    <source>
        <dbReference type="ARBA" id="ARBA00023128"/>
    </source>
</evidence>
<dbReference type="PANTHER" id="PTHR34944">
    <property type="entry name" value="MITOCHONDRIAL IMPORT RECEPTOR SUBUNIT TOM7"/>
    <property type="match status" value="1"/>
</dbReference>
<evidence type="ECO:0000313" key="10">
    <source>
        <dbReference type="EMBL" id="TFY56579.1"/>
    </source>
</evidence>
<keyword evidence="7" id="KW-1133">Transmembrane helix</keyword>
<comment type="similarity">
    <text evidence="2">Belongs to the Tom7 family.</text>
</comment>
<dbReference type="GO" id="GO:0030150">
    <property type="term" value="P:protein import into mitochondrial matrix"/>
    <property type="evidence" value="ECO:0007669"/>
    <property type="project" value="InterPro"/>
</dbReference>
<name>A0A4Y9Y703_9APHY</name>
<evidence type="ECO:0000256" key="5">
    <source>
        <dbReference type="ARBA" id="ARBA00022787"/>
    </source>
</evidence>
<protein>
    <recommendedName>
        <fullName evidence="12">Tom7-domain-containing protein</fullName>
    </recommendedName>
</protein>
<proteinExistence type="inferred from homology"/>
<evidence type="ECO:0000256" key="9">
    <source>
        <dbReference type="ARBA" id="ARBA00023136"/>
    </source>
</evidence>